<accession>A0A2T5IXD5</accession>
<name>A0A2T5IXD5_9GAMM</name>
<feature type="signal peptide" evidence="11">
    <location>
        <begin position="1"/>
        <end position="26"/>
    </location>
</feature>
<evidence type="ECO:0000256" key="6">
    <source>
        <dbReference type="ARBA" id="ARBA00023316"/>
    </source>
</evidence>
<feature type="compositionally biased region" description="Basic and acidic residues" evidence="10">
    <location>
        <begin position="29"/>
        <end position="45"/>
    </location>
</feature>
<evidence type="ECO:0000256" key="10">
    <source>
        <dbReference type="SAM" id="MobiDB-lite"/>
    </source>
</evidence>
<dbReference type="SUPFAM" id="SSF56601">
    <property type="entry name" value="beta-lactamase/transpeptidase-like"/>
    <property type="match status" value="1"/>
</dbReference>
<keyword evidence="2 11" id="KW-0732">Signal</keyword>
<keyword evidence="14" id="KW-1185">Reference proteome</keyword>
<evidence type="ECO:0000256" key="8">
    <source>
        <dbReference type="PIRSR" id="PIRSR618044-2"/>
    </source>
</evidence>
<dbReference type="RefSeq" id="WP_204509339.1">
    <property type="nucleotide sequence ID" value="NZ_QAON01000011.1"/>
</dbReference>
<feature type="domain" description="Peptidase S11 D-alanyl-D-alanine carboxypeptidase A N-terminal" evidence="12">
    <location>
        <begin position="167"/>
        <end position="394"/>
    </location>
</feature>
<dbReference type="InterPro" id="IPR012338">
    <property type="entry name" value="Beta-lactam/transpept-like"/>
</dbReference>
<evidence type="ECO:0000313" key="14">
    <source>
        <dbReference type="Proteomes" id="UP000244223"/>
    </source>
</evidence>
<evidence type="ECO:0000256" key="3">
    <source>
        <dbReference type="ARBA" id="ARBA00022801"/>
    </source>
</evidence>
<feature type="binding site" evidence="8">
    <location>
        <position position="365"/>
    </location>
    <ligand>
        <name>substrate</name>
    </ligand>
</feature>
<dbReference type="GO" id="GO:0009002">
    <property type="term" value="F:serine-type D-Ala-D-Ala carboxypeptidase activity"/>
    <property type="evidence" value="ECO:0007669"/>
    <property type="project" value="InterPro"/>
</dbReference>
<dbReference type="Gene3D" id="3.40.710.10">
    <property type="entry name" value="DD-peptidase/beta-lactamase superfamily"/>
    <property type="match status" value="1"/>
</dbReference>
<dbReference type="Proteomes" id="UP000244223">
    <property type="component" value="Unassembled WGS sequence"/>
</dbReference>
<keyword evidence="5" id="KW-0573">Peptidoglycan synthesis</keyword>
<keyword evidence="4" id="KW-0133">Cell shape</keyword>
<evidence type="ECO:0000256" key="1">
    <source>
        <dbReference type="ARBA" id="ARBA00007164"/>
    </source>
</evidence>
<evidence type="ECO:0000256" key="9">
    <source>
        <dbReference type="RuleBase" id="RU004016"/>
    </source>
</evidence>
<keyword evidence="3" id="KW-0378">Hydrolase</keyword>
<protein>
    <submittedName>
        <fullName evidence="13">D-alanyl-D-alanine endopeptidase (Penicillin-binding protein 7)</fullName>
    </submittedName>
</protein>
<gene>
    <name evidence="13" type="ORF">C8N29_11145</name>
</gene>
<evidence type="ECO:0000256" key="7">
    <source>
        <dbReference type="PIRSR" id="PIRSR618044-1"/>
    </source>
</evidence>
<dbReference type="Pfam" id="PF00768">
    <property type="entry name" value="Peptidase_S11"/>
    <property type="match status" value="1"/>
</dbReference>
<organism evidence="13 14">
    <name type="scientific">Agitococcus lubricus</name>
    <dbReference type="NCBI Taxonomy" id="1077255"/>
    <lineage>
        <taxon>Bacteria</taxon>
        <taxon>Pseudomonadati</taxon>
        <taxon>Pseudomonadota</taxon>
        <taxon>Gammaproteobacteria</taxon>
        <taxon>Moraxellales</taxon>
        <taxon>Moraxellaceae</taxon>
        <taxon>Agitococcus</taxon>
    </lineage>
</organism>
<proteinExistence type="inferred from homology"/>
<feature type="region of interest" description="Disordered" evidence="10">
    <location>
        <begin position="29"/>
        <end position="101"/>
    </location>
</feature>
<comment type="similarity">
    <text evidence="1 9">Belongs to the peptidase S11 family.</text>
</comment>
<dbReference type="PANTHER" id="PTHR21581">
    <property type="entry name" value="D-ALANYL-D-ALANINE CARBOXYPEPTIDASE"/>
    <property type="match status" value="1"/>
</dbReference>
<dbReference type="InterPro" id="IPR018044">
    <property type="entry name" value="Peptidase_S11"/>
</dbReference>
<keyword evidence="6" id="KW-0961">Cell wall biogenesis/degradation</keyword>
<dbReference type="GO" id="GO:0008360">
    <property type="term" value="P:regulation of cell shape"/>
    <property type="evidence" value="ECO:0007669"/>
    <property type="project" value="UniProtKB-KW"/>
</dbReference>
<dbReference type="GO" id="GO:0006508">
    <property type="term" value="P:proteolysis"/>
    <property type="evidence" value="ECO:0007669"/>
    <property type="project" value="InterPro"/>
</dbReference>
<dbReference type="InterPro" id="IPR001967">
    <property type="entry name" value="Peptidase_S11_N"/>
</dbReference>
<feature type="compositionally biased region" description="Basic and acidic residues" evidence="10">
    <location>
        <begin position="90"/>
        <end position="101"/>
    </location>
</feature>
<dbReference type="AlphaFoldDB" id="A0A2T5IXD5"/>
<feature type="compositionally biased region" description="Basic and acidic residues" evidence="10">
    <location>
        <begin position="55"/>
        <end position="77"/>
    </location>
</feature>
<feature type="active site" description="Acyl-ester intermediate" evidence="7">
    <location>
        <position position="203"/>
    </location>
</feature>
<dbReference type="GO" id="GO:0009252">
    <property type="term" value="P:peptidoglycan biosynthetic process"/>
    <property type="evidence" value="ECO:0007669"/>
    <property type="project" value="UniProtKB-KW"/>
</dbReference>
<evidence type="ECO:0000256" key="5">
    <source>
        <dbReference type="ARBA" id="ARBA00022984"/>
    </source>
</evidence>
<feature type="chain" id="PRO_5031520277" evidence="11">
    <location>
        <begin position="27"/>
        <end position="417"/>
    </location>
</feature>
<dbReference type="GO" id="GO:0071555">
    <property type="term" value="P:cell wall organization"/>
    <property type="evidence" value="ECO:0007669"/>
    <property type="project" value="UniProtKB-KW"/>
</dbReference>
<dbReference type="PRINTS" id="PR00725">
    <property type="entry name" value="DADACBPTASE1"/>
</dbReference>
<feature type="active site" description="Proton acceptor" evidence="7">
    <location>
        <position position="206"/>
    </location>
</feature>
<feature type="active site" evidence="7">
    <location>
        <position position="260"/>
    </location>
</feature>
<evidence type="ECO:0000313" key="13">
    <source>
        <dbReference type="EMBL" id="PTQ88524.1"/>
    </source>
</evidence>
<dbReference type="EMBL" id="QAON01000011">
    <property type="protein sequence ID" value="PTQ88524.1"/>
    <property type="molecule type" value="Genomic_DNA"/>
</dbReference>
<dbReference type="PANTHER" id="PTHR21581:SF26">
    <property type="entry name" value="D-ALANYL-D-ALANINE ENDOPEPTIDASE"/>
    <property type="match status" value="1"/>
</dbReference>
<comment type="caution">
    <text evidence="13">The sequence shown here is derived from an EMBL/GenBank/DDBJ whole genome shotgun (WGS) entry which is preliminary data.</text>
</comment>
<evidence type="ECO:0000259" key="12">
    <source>
        <dbReference type="Pfam" id="PF00768"/>
    </source>
</evidence>
<evidence type="ECO:0000256" key="11">
    <source>
        <dbReference type="SAM" id="SignalP"/>
    </source>
</evidence>
<evidence type="ECO:0000256" key="2">
    <source>
        <dbReference type="ARBA" id="ARBA00022729"/>
    </source>
</evidence>
<reference evidence="13 14" key="1">
    <citation type="submission" date="2018-04" db="EMBL/GenBank/DDBJ databases">
        <title>Genomic Encyclopedia of Archaeal and Bacterial Type Strains, Phase II (KMG-II): from individual species to whole genera.</title>
        <authorList>
            <person name="Goeker M."/>
        </authorList>
    </citation>
    <scope>NUCLEOTIDE SEQUENCE [LARGE SCALE GENOMIC DNA]</scope>
    <source>
        <strain evidence="13 14">DSM 5822</strain>
    </source>
</reference>
<evidence type="ECO:0000256" key="4">
    <source>
        <dbReference type="ARBA" id="ARBA00022960"/>
    </source>
</evidence>
<sequence length="417" mass="44990">MINVRPALLSSLVLGLMLALTPVSHAVAKEQSEKQTVKQVKEATNKKATANKKSNKADKAKVAAKDKKAKKEKELAKNSKSKTNIAKKSAKTDKVAKRVSKAEREALRKERTRERLAKVSRTGKIAKAAKYAAKPVVIASAATATAIASAPAVANVPKANVIQQTPNAVSALNVESRAALVMNAETGEVLYSKNTEQSMPIASITKLMTVMVVLDAHLPLDEPITISEEDIDRLKNTTSRLSVGTVLSRAELMLLALMSSENRAASALARSYPGGTAAAIAAMNRKANAIGMKNTHFYDGTGLSSSNMASPKDLVAMVKAAHSYPLIRRFSTTSEHAVAIRDRVQQFHNTNSLVKNPDWQIGVSKTGYINEAGKCLVMQAKIKTTPVVIVLMDSWGKYTRIGDAQRVKKWLENVPVQ</sequence>
<dbReference type="NCBIfam" id="NF008668">
    <property type="entry name" value="PRK11669.1"/>
    <property type="match status" value="1"/>
</dbReference>